<name>A0A485KKF4_9STRA</name>
<dbReference type="InterPro" id="IPR011011">
    <property type="entry name" value="Znf_FYVE_PHD"/>
</dbReference>
<proteinExistence type="predicted"/>
<dbReference type="PANTHER" id="PTHR13510">
    <property type="entry name" value="FYVE-FINGER-CONTAINING RAB5 EFFECTOR PROTEIN RABENOSYN-5-RELATED"/>
    <property type="match status" value="1"/>
</dbReference>
<reference evidence="3 4" key="1">
    <citation type="submission" date="2019-03" db="EMBL/GenBank/DDBJ databases">
        <authorList>
            <person name="Gaulin E."/>
            <person name="Dumas B."/>
        </authorList>
    </citation>
    <scope>NUCLEOTIDE SEQUENCE [LARGE SCALE GENOMIC DNA]</scope>
    <source>
        <strain evidence="3">CBS 568.67</strain>
    </source>
</reference>
<feature type="domain" description="START" evidence="1">
    <location>
        <begin position="144"/>
        <end position="238"/>
    </location>
</feature>
<dbReference type="EMBL" id="CAADRA010005124">
    <property type="protein sequence ID" value="VFT85362.1"/>
    <property type="molecule type" value="Genomic_DNA"/>
</dbReference>
<dbReference type="GO" id="GO:0008289">
    <property type="term" value="F:lipid binding"/>
    <property type="evidence" value="ECO:0007669"/>
    <property type="project" value="InterPro"/>
</dbReference>
<dbReference type="Pfam" id="PF01852">
    <property type="entry name" value="START"/>
    <property type="match status" value="1"/>
</dbReference>
<accession>A0A485KKF4</accession>
<dbReference type="InterPro" id="IPR023393">
    <property type="entry name" value="START-like_dom_sf"/>
</dbReference>
<sequence length="385" mass="43072">MPHKLPLPRGFFQCPPMDADATATLIHHATNGLKTMVELARFQGGPVTWTLDSECHGVQQYSGSGPYAPPGSVLTLNVTNVKGSLDDAAALMRMTTHEDFATYCAAFAEDVVDCASLYTLREPTFDTPREYVGVKWKCYASPTSLVKSRDVCYVEAHQDVEMKHGLRGWARCMQSIDLACCPNLQASHDLVRAWLHYGGYLFTETTTPGELQVIYVQCIDYRGQLPQFLTKLSAKHGAKTLLTIQKHFHRTRNQTLSSSSSSNSSFVRVTPRRSRKCMLCTFGPQMKCAVCHQVVCMNCNRYHKMTTPNGRKDRVCYDCSAAPRQTRSGISDDDDLYDTMGSKSVVSLDDVGRHRHRGSMSTRFGSRPMCSPFGLERKSERYGPY</sequence>
<dbReference type="SUPFAM" id="SSF55961">
    <property type="entry name" value="Bet v1-like"/>
    <property type="match status" value="1"/>
</dbReference>
<dbReference type="EMBL" id="VJMH01005103">
    <property type="protein sequence ID" value="KAF0701030.1"/>
    <property type="molecule type" value="Genomic_DNA"/>
</dbReference>
<organism evidence="3 4">
    <name type="scientific">Aphanomyces stellatus</name>
    <dbReference type="NCBI Taxonomy" id="120398"/>
    <lineage>
        <taxon>Eukaryota</taxon>
        <taxon>Sar</taxon>
        <taxon>Stramenopiles</taxon>
        <taxon>Oomycota</taxon>
        <taxon>Saprolegniomycetes</taxon>
        <taxon>Saprolegniales</taxon>
        <taxon>Verrucalvaceae</taxon>
        <taxon>Aphanomyces</taxon>
    </lineage>
</organism>
<evidence type="ECO:0000313" key="3">
    <source>
        <dbReference type="EMBL" id="VFT85362.1"/>
    </source>
</evidence>
<gene>
    <name evidence="3" type="primary">Aste57867_8476</name>
    <name evidence="2" type="ORF">As57867_008444</name>
    <name evidence="3" type="ORF">ASTE57867_8476</name>
</gene>
<dbReference type="Proteomes" id="UP000332933">
    <property type="component" value="Unassembled WGS sequence"/>
</dbReference>
<protein>
    <submittedName>
        <fullName evidence="3">Aste57867_8476 protein</fullName>
    </submittedName>
</protein>
<dbReference type="InterPro" id="IPR002913">
    <property type="entry name" value="START_lipid-bd_dom"/>
</dbReference>
<keyword evidence="4" id="KW-1185">Reference proteome</keyword>
<dbReference type="Gene3D" id="3.30.530.20">
    <property type="match status" value="1"/>
</dbReference>
<dbReference type="AlphaFoldDB" id="A0A485KKF4"/>
<dbReference type="SUPFAM" id="SSF57903">
    <property type="entry name" value="FYVE/PHD zinc finger"/>
    <property type="match status" value="1"/>
</dbReference>
<evidence type="ECO:0000313" key="4">
    <source>
        <dbReference type="Proteomes" id="UP000332933"/>
    </source>
</evidence>
<dbReference type="OrthoDB" id="68126at2759"/>
<reference evidence="2" key="2">
    <citation type="submission" date="2019-06" db="EMBL/GenBank/DDBJ databases">
        <title>Genomics analysis of Aphanomyces spp. identifies a new class of oomycete effector associated with host adaptation.</title>
        <authorList>
            <person name="Gaulin E."/>
        </authorList>
    </citation>
    <scope>NUCLEOTIDE SEQUENCE</scope>
    <source>
        <strain evidence="2">CBS 578.67</strain>
    </source>
</reference>
<dbReference type="PANTHER" id="PTHR13510:SF44">
    <property type="entry name" value="RABENOSYN-5"/>
    <property type="match status" value="1"/>
</dbReference>
<dbReference type="InterPro" id="IPR052727">
    <property type="entry name" value="Rab4/Rab5_effector"/>
</dbReference>
<evidence type="ECO:0000259" key="1">
    <source>
        <dbReference type="Pfam" id="PF01852"/>
    </source>
</evidence>
<evidence type="ECO:0000313" key="2">
    <source>
        <dbReference type="EMBL" id="KAF0701030.1"/>
    </source>
</evidence>